<dbReference type="PROSITE" id="PS51257">
    <property type="entry name" value="PROKAR_LIPOPROTEIN"/>
    <property type="match status" value="1"/>
</dbReference>
<dbReference type="PROSITE" id="PS00213">
    <property type="entry name" value="LIPOCALIN"/>
    <property type="match status" value="1"/>
</dbReference>
<dbReference type="SUPFAM" id="SSF50814">
    <property type="entry name" value="Lipocalins"/>
    <property type="match status" value="1"/>
</dbReference>
<dbReference type="InterPro" id="IPR047202">
    <property type="entry name" value="Lipocalin_Blc-like_dom"/>
</dbReference>
<dbReference type="InterPro" id="IPR000566">
    <property type="entry name" value="Lipocln_cytosolic_FA-bd_dom"/>
</dbReference>
<evidence type="ECO:0000313" key="5">
    <source>
        <dbReference type="Proteomes" id="UP000366872"/>
    </source>
</evidence>
<dbReference type="RefSeq" id="WP_136077334.1">
    <property type="nucleotide sequence ID" value="NZ_CAAHFG010000001.1"/>
</dbReference>
<dbReference type="GO" id="GO:0006950">
    <property type="term" value="P:response to stress"/>
    <property type="evidence" value="ECO:0007669"/>
    <property type="project" value="UniProtKB-ARBA"/>
</dbReference>
<dbReference type="PANTHER" id="PTHR10612:SF34">
    <property type="entry name" value="APOLIPOPROTEIN D"/>
    <property type="match status" value="1"/>
</dbReference>
<proteinExistence type="inferred from homology"/>
<dbReference type="InterPro" id="IPR012674">
    <property type="entry name" value="Calycin"/>
</dbReference>
<name>A0A6C2TVL6_PONDE</name>
<dbReference type="Gene3D" id="2.40.128.20">
    <property type="match status" value="1"/>
</dbReference>
<evidence type="ECO:0000313" key="4">
    <source>
        <dbReference type="EMBL" id="VGO11587.1"/>
    </source>
</evidence>
<dbReference type="InterPro" id="IPR022272">
    <property type="entry name" value="Lipocalin_CS"/>
</dbReference>
<dbReference type="InterPro" id="IPR022271">
    <property type="entry name" value="Lipocalin_ApoD"/>
</dbReference>
<organism evidence="4 5">
    <name type="scientific">Pontiella desulfatans</name>
    <dbReference type="NCBI Taxonomy" id="2750659"/>
    <lineage>
        <taxon>Bacteria</taxon>
        <taxon>Pseudomonadati</taxon>
        <taxon>Kiritimatiellota</taxon>
        <taxon>Kiritimatiellia</taxon>
        <taxon>Kiritimatiellales</taxon>
        <taxon>Pontiellaceae</taxon>
        <taxon>Pontiella</taxon>
    </lineage>
</organism>
<feature type="domain" description="Lipocalin/cytosolic fatty-acid binding" evidence="3">
    <location>
        <begin position="30"/>
        <end position="168"/>
    </location>
</feature>
<keyword evidence="5" id="KW-1185">Reference proteome</keyword>
<comment type="similarity">
    <text evidence="1 2">Belongs to the calycin superfamily. Lipocalin family.</text>
</comment>
<dbReference type="InterPro" id="IPR002446">
    <property type="entry name" value="Lipocalin_bac"/>
</dbReference>
<keyword evidence="4" id="KW-0449">Lipoprotein</keyword>
<protein>
    <submittedName>
        <fullName evidence="4">Outer membrane lipoprotein Blc</fullName>
    </submittedName>
</protein>
<accession>A0A6C2TVL6</accession>
<dbReference type="PIRSF" id="PIRSF036893">
    <property type="entry name" value="Lipocalin_ApoD"/>
    <property type="match status" value="1"/>
</dbReference>
<dbReference type="Proteomes" id="UP000366872">
    <property type="component" value="Unassembled WGS sequence"/>
</dbReference>
<dbReference type="AlphaFoldDB" id="A0A6C2TVL6"/>
<dbReference type="EMBL" id="CAAHFG010000001">
    <property type="protein sequence ID" value="VGO11587.1"/>
    <property type="molecule type" value="Genomic_DNA"/>
</dbReference>
<dbReference type="PANTHER" id="PTHR10612">
    <property type="entry name" value="APOLIPOPROTEIN D"/>
    <property type="match status" value="1"/>
</dbReference>
<dbReference type="PRINTS" id="PR01171">
    <property type="entry name" value="BCTLIPOCALIN"/>
</dbReference>
<evidence type="ECO:0000256" key="1">
    <source>
        <dbReference type="ARBA" id="ARBA00006889"/>
    </source>
</evidence>
<sequence length="177" mass="20397">MKNHFALVALMLVLSGCKSTSNLDVVTGFELDRYLGTWHEVARYDHRFERNMSNVSATYSRNDNGTVRVLNRGFKDDKQEWDDIEGVAKLKGDDDQGWLKVSFFKPFYASYKIIHLNEAYTEAIVTGPSYGYLWILTRKPDVPQENLDRLLELAEGFGFERSEIIIVDQSKYIQSTP</sequence>
<dbReference type="CDD" id="cd19438">
    <property type="entry name" value="lipocalin_Blc-like"/>
    <property type="match status" value="1"/>
</dbReference>
<evidence type="ECO:0000256" key="2">
    <source>
        <dbReference type="PIRNR" id="PIRNR036893"/>
    </source>
</evidence>
<gene>
    <name evidence="4" type="primary">blc</name>
    <name evidence="4" type="ORF">PDESU_00132</name>
</gene>
<evidence type="ECO:0000259" key="3">
    <source>
        <dbReference type="Pfam" id="PF08212"/>
    </source>
</evidence>
<dbReference type="Pfam" id="PF08212">
    <property type="entry name" value="Lipocalin_2"/>
    <property type="match status" value="1"/>
</dbReference>
<reference evidence="4 5" key="1">
    <citation type="submission" date="2019-04" db="EMBL/GenBank/DDBJ databases">
        <authorList>
            <person name="Van Vliet M D."/>
        </authorList>
    </citation>
    <scope>NUCLEOTIDE SEQUENCE [LARGE SCALE GENOMIC DNA]</scope>
    <source>
        <strain evidence="4 5">F1</strain>
    </source>
</reference>